<dbReference type="Proteomes" id="UP001383192">
    <property type="component" value="Unassembled WGS sequence"/>
</dbReference>
<sequence>MLRLVLVPTFTFVLCALYAVNPFPHWAQISVDAGNASTSFVGKKRLEEINLAGFMLGFSTVCYRPASSPSNELPSMLGNVTLSTLGNVSPSTLGNVSPSMLGNVSPSMLGNVSPSMLGNVSPLPPNVSCLRSREIAHGHGVFALHAGHVSLRFTSNVKLRSTLRYYFDGVEMRSPCDSLRGSSVGSLPYLFDLTQRS</sequence>
<gene>
    <name evidence="2" type="ORF">VNI00_011837</name>
</gene>
<proteinExistence type="predicted"/>
<dbReference type="AlphaFoldDB" id="A0AAW0C8Z2"/>
<name>A0AAW0C8Z2_9AGAR</name>
<feature type="signal peptide" evidence="1">
    <location>
        <begin position="1"/>
        <end position="22"/>
    </location>
</feature>
<reference evidence="2 3" key="1">
    <citation type="submission" date="2024-01" db="EMBL/GenBank/DDBJ databases">
        <title>A draft genome for a cacao thread blight-causing isolate of Paramarasmius palmivorus.</title>
        <authorList>
            <person name="Baruah I.K."/>
            <person name="Bukari Y."/>
            <person name="Amoako-Attah I."/>
            <person name="Meinhardt L.W."/>
            <person name="Bailey B.A."/>
            <person name="Cohen S.P."/>
        </authorList>
    </citation>
    <scope>NUCLEOTIDE SEQUENCE [LARGE SCALE GENOMIC DNA]</scope>
    <source>
        <strain evidence="2 3">GH-12</strain>
    </source>
</reference>
<organism evidence="2 3">
    <name type="scientific">Paramarasmius palmivorus</name>
    <dbReference type="NCBI Taxonomy" id="297713"/>
    <lineage>
        <taxon>Eukaryota</taxon>
        <taxon>Fungi</taxon>
        <taxon>Dikarya</taxon>
        <taxon>Basidiomycota</taxon>
        <taxon>Agaricomycotina</taxon>
        <taxon>Agaricomycetes</taxon>
        <taxon>Agaricomycetidae</taxon>
        <taxon>Agaricales</taxon>
        <taxon>Marasmiineae</taxon>
        <taxon>Marasmiaceae</taxon>
        <taxon>Paramarasmius</taxon>
    </lineage>
</organism>
<keyword evidence="1" id="KW-0732">Signal</keyword>
<comment type="caution">
    <text evidence="2">The sequence shown here is derived from an EMBL/GenBank/DDBJ whole genome shotgun (WGS) entry which is preliminary data.</text>
</comment>
<evidence type="ECO:0000313" key="2">
    <source>
        <dbReference type="EMBL" id="KAK7035544.1"/>
    </source>
</evidence>
<accession>A0AAW0C8Z2</accession>
<protein>
    <submittedName>
        <fullName evidence="2">Uncharacterized protein</fullName>
    </submittedName>
</protein>
<keyword evidence="3" id="KW-1185">Reference proteome</keyword>
<evidence type="ECO:0000256" key="1">
    <source>
        <dbReference type="SAM" id="SignalP"/>
    </source>
</evidence>
<evidence type="ECO:0000313" key="3">
    <source>
        <dbReference type="Proteomes" id="UP001383192"/>
    </source>
</evidence>
<feature type="chain" id="PRO_5043452011" evidence="1">
    <location>
        <begin position="23"/>
        <end position="197"/>
    </location>
</feature>
<dbReference type="EMBL" id="JAYKXP010000052">
    <property type="protein sequence ID" value="KAK7035544.1"/>
    <property type="molecule type" value="Genomic_DNA"/>
</dbReference>